<proteinExistence type="predicted"/>
<dbReference type="Proteomes" id="UP001054837">
    <property type="component" value="Unassembled WGS sequence"/>
</dbReference>
<gene>
    <name evidence="2" type="ORF">CDAR_519541</name>
</gene>
<keyword evidence="3" id="KW-1185">Reference proteome</keyword>
<evidence type="ECO:0000256" key="1">
    <source>
        <dbReference type="SAM" id="MobiDB-lite"/>
    </source>
</evidence>
<protein>
    <submittedName>
        <fullName evidence="2">Uncharacterized protein</fullName>
    </submittedName>
</protein>
<comment type="caution">
    <text evidence="2">The sequence shown here is derived from an EMBL/GenBank/DDBJ whole genome shotgun (WGS) entry which is preliminary data.</text>
</comment>
<feature type="compositionally biased region" description="Basic residues" evidence="1">
    <location>
        <begin position="83"/>
        <end position="93"/>
    </location>
</feature>
<dbReference type="AlphaFoldDB" id="A0AAV4TT21"/>
<feature type="region of interest" description="Disordered" evidence="1">
    <location>
        <begin position="73"/>
        <end position="93"/>
    </location>
</feature>
<name>A0AAV4TT21_9ARAC</name>
<accession>A0AAV4TT21</accession>
<dbReference type="EMBL" id="BPLQ01009905">
    <property type="protein sequence ID" value="GIY47253.1"/>
    <property type="molecule type" value="Genomic_DNA"/>
</dbReference>
<evidence type="ECO:0000313" key="3">
    <source>
        <dbReference type="Proteomes" id="UP001054837"/>
    </source>
</evidence>
<reference evidence="2 3" key="1">
    <citation type="submission" date="2021-06" db="EMBL/GenBank/DDBJ databases">
        <title>Caerostris darwini draft genome.</title>
        <authorList>
            <person name="Kono N."/>
            <person name="Arakawa K."/>
        </authorList>
    </citation>
    <scope>NUCLEOTIDE SEQUENCE [LARGE SCALE GENOMIC DNA]</scope>
</reference>
<evidence type="ECO:0000313" key="2">
    <source>
        <dbReference type="EMBL" id="GIY47253.1"/>
    </source>
</evidence>
<sequence>MSIYPHTSEVPSSLHLACEVIQKMQTGDLFEDVPYLSFRSAEDGDEDLEKSEDHTCSTLLKLFAVTCRYRPRTSASRGGTFPLRRRRLPITRK</sequence>
<organism evidence="2 3">
    <name type="scientific">Caerostris darwini</name>
    <dbReference type="NCBI Taxonomy" id="1538125"/>
    <lineage>
        <taxon>Eukaryota</taxon>
        <taxon>Metazoa</taxon>
        <taxon>Ecdysozoa</taxon>
        <taxon>Arthropoda</taxon>
        <taxon>Chelicerata</taxon>
        <taxon>Arachnida</taxon>
        <taxon>Araneae</taxon>
        <taxon>Araneomorphae</taxon>
        <taxon>Entelegynae</taxon>
        <taxon>Araneoidea</taxon>
        <taxon>Araneidae</taxon>
        <taxon>Caerostris</taxon>
    </lineage>
</organism>